<organism evidence="2">
    <name type="scientific">bioreactor metagenome</name>
    <dbReference type="NCBI Taxonomy" id="1076179"/>
    <lineage>
        <taxon>unclassified sequences</taxon>
        <taxon>metagenomes</taxon>
        <taxon>ecological metagenomes</taxon>
    </lineage>
</organism>
<evidence type="ECO:0000313" key="2">
    <source>
        <dbReference type="EMBL" id="MPN06252.1"/>
    </source>
</evidence>
<accession>A0A645EYC9</accession>
<sequence length="152" mass="16769">MWNDHGRDGNGEWIGRVQRSAIRSLKEGRLNAKFNGSKKGRYGQPNVSAEGGSPNTFFGIGRSVLDDGLVNKIGYVWQDNRHVKAIGADCQDTTIAKKDGLNNEGNRNSNGGDFWPKNNGSQRTAYCMPGGTAGQRYIEHHDHKREGSKQSH</sequence>
<feature type="compositionally biased region" description="Basic and acidic residues" evidence="1">
    <location>
        <begin position="137"/>
        <end position="152"/>
    </location>
</feature>
<evidence type="ECO:0000256" key="1">
    <source>
        <dbReference type="SAM" id="MobiDB-lite"/>
    </source>
</evidence>
<protein>
    <submittedName>
        <fullName evidence="2">Uncharacterized protein</fullName>
    </submittedName>
</protein>
<comment type="caution">
    <text evidence="2">The sequence shown here is derived from an EMBL/GenBank/DDBJ whole genome shotgun (WGS) entry which is preliminary data.</text>
</comment>
<reference evidence="2" key="1">
    <citation type="submission" date="2019-08" db="EMBL/GenBank/DDBJ databases">
        <authorList>
            <person name="Kucharzyk K."/>
            <person name="Murdoch R.W."/>
            <person name="Higgins S."/>
            <person name="Loffler F."/>
        </authorList>
    </citation>
    <scope>NUCLEOTIDE SEQUENCE</scope>
</reference>
<proteinExistence type="predicted"/>
<feature type="region of interest" description="Disordered" evidence="1">
    <location>
        <begin position="97"/>
        <end position="152"/>
    </location>
</feature>
<gene>
    <name evidence="2" type="ORF">SDC9_153508</name>
</gene>
<dbReference type="AlphaFoldDB" id="A0A645EYC9"/>
<name>A0A645EYC9_9ZZZZ</name>
<dbReference type="EMBL" id="VSSQ01052152">
    <property type="protein sequence ID" value="MPN06252.1"/>
    <property type="molecule type" value="Genomic_DNA"/>
</dbReference>